<sequence>MDTVNQLLQDAVISNTIAGCACVAIDRDGVFKYANAVGARSATKAPLEPITTESTFSLISSTKIMTAIAALQLVERGALSLDQDVSALLPELANQPVLAGHLDAPVPVPRRNPLLLRYLLTHSIGIPYPGFADVPVGYAVEQWRDLSRYTTIAKRFGHPLAFEPGESFGYGGAMDWVSKLVERVSGEPSLDHYMRKHIWGPLGIQGITFWPNKHPEIKSTMVETVQRTADGGYGPSTARSINQGIEECFGGQGAHANVDDFLKILHSLLADDGKLLKPKTVAEMFKPQLTAPAKEALNKMLHNPEKAAMVLGDFSKPAATYDWNCGGLIATNDGSGKRGATTWYSMLNFYWFIDVEAGLCGAFGTQLLPMGDRKVNDLIIAWKDAMYEGLSKTKEKSQYL</sequence>
<keyword evidence="5" id="KW-1185">Reference proteome</keyword>
<keyword evidence="2" id="KW-0378">Hydrolase</keyword>
<dbReference type="OrthoDB" id="428260at2759"/>
<evidence type="ECO:0000256" key="2">
    <source>
        <dbReference type="ARBA" id="ARBA00022801"/>
    </source>
</evidence>
<dbReference type="Proteomes" id="UP000799438">
    <property type="component" value="Unassembled WGS sequence"/>
</dbReference>
<dbReference type="GO" id="GO:0016787">
    <property type="term" value="F:hydrolase activity"/>
    <property type="evidence" value="ECO:0007669"/>
    <property type="project" value="UniProtKB-KW"/>
</dbReference>
<dbReference type="RefSeq" id="XP_033393162.1">
    <property type="nucleotide sequence ID" value="XM_033538435.1"/>
</dbReference>
<protein>
    <recommendedName>
        <fullName evidence="3">Beta-lactamase-related domain-containing protein</fullName>
    </recommendedName>
</protein>
<gene>
    <name evidence="4" type="ORF">K452DRAFT_257480</name>
</gene>
<feature type="domain" description="Beta-lactamase-related" evidence="3">
    <location>
        <begin position="6"/>
        <end position="300"/>
    </location>
</feature>
<dbReference type="Pfam" id="PF00144">
    <property type="entry name" value="Beta-lactamase"/>
    <property type="match status" value="1"/>
</dbReference>
<dbReference type="GeneID" id="54295931"/>
<dbReference type="PANTHER" id="PTHR43283:SF17">
    <property type="entry name" value="(LOVD), PUTATIVE (AFU_ORTHOLOGUE AFUA_5G00920)-RELATED"/>
    <property type="match status" value="1"/>
</dbReference>
<dbReference type="InterPro" id="IPR001466">
    <property type="entry name" value="Beta-lactam-related"/>
</dbReference>
<dbReference type="InterPro" id="IPR012338">
    <property type="entry name" value="Beta-lactam/transpept-like"/>
</dbReference>
<reference evidence="4" key="1">
    <citation type="journal article" date="2020" name="Stud. Mycol.">
        <title>101 Dothideomycetes genomes: a test case for predicting lifestyles and emergence of pathogens.</title>
        <authorList>
            <person name="Haridas S."/>
            <person name="Albert R."/>
            <person name="Binder M."/>
            <person name="Bloem J."/>
            <person name="Labutti K."/>
            <person name="Salamov A."/>
            <person name="Andreopoulos B."/>
            <person name="Baker S."/>
            <person name="Barry K."/>
            <person name="Bills G."/>
            <person name="Bluhm B."/>
            <person name="Cannon C."/>
            <person name="Castanera R."/>
            <person name="Culley D."/>
            <person name="Daum C."/>
            <person name="Ezra D."/>
            <person name="Gonzalez J."/>
            <person name="Henrissat B."/>
            <person name="Kuo A."/>
            <person name="Liang C."/>
            <person name="Lipzen A."/>
            <person name="Lutzoni F."/>
            <person name="Magnuson J."/>
            <person name="Mondo S."/>
            <person name="Nolan M."/>
            <person name="Ohm R."/>
            <person name="Pangilinan J."/>
            <person name="Park H.-J."/>
            <person name="Ramirez L."/>
            <person name="Alfaro M."/>
            <person name="Sun H."/>
            <person name="Tritt A."/>
            <person name="Yoshinaga Y."/>
            <person name="Zwiers L.-H."/>
            <person name="Turgeon B."/>
            <person name="Goodwin S."/>
            <person name="Spatafora J."/>
            <person name="Crous P."/>
            <person name="Grigoriev I."/>
        </authorList>
    </citation>
    <scope>NUCLEOTIDE SEQUENCE</scope>
    <source>
        <strain evidence="4">CBS 121167</strain>
    </source>
</reference>
<evidence type="ECO:0000259" key="3">
    <source>
        <dbReference type="Pfam" id="PF00144"/>
    </source>
</evidence>
<evidence type="ECO:0000313" key="5">
    <source>
        <dbReference type="Proteomes" id="UP000799438"/>
    </source>
</evidence>
<proteinExistence type="inferred from homology"/>
<dbReference type="PANTHER" id="PTHR43283">
    <property type="entry name" value="BETA-LACTAMASE-RELATED"/>
    <property type="match status" value="1"/>
</dbReference>
<comment type="similarity">
    <text evidence="1">Belongs to the class-A beta-lactamase family.</text>
</comment>
<dbReference type="InterPro" id="IPR050789">
    <property type="entry name" value="Diverse_Enzym_Activities"/>
</dbReference>
<dbReference type="EMBL" id="ML995502">
    <property type="protein sequence ID" value="KAF2137447.1"/>
    <property type="molecule type" value="Genomic_DNA"/>
</dbReference>
<dbReference type="SUPFAM" id="SSF56601">
    <property type="entry name" value="beta-lactamase/transpeptidase-like"/>
    <property type="match status" value="1"/>
</dbReference>
<evidence type="ECO:0000256" key="1">
    <source>
        <dbReference type="ARBA" id="ARBA00009009"/>
    </source>
</evidence>
<dbReference type="Gene3D" id="3.40.710.10">
    <property type="entry name" value="DD-peptidase/beta-lactamase superfamily"/>
    <property type="match status" value="1"/>
</dbReference>
<accession>A0A6A6B384</accession>
<dbReference type="AlphaFoldDB" id="A0A6A6B384"/>
<organism evidence="4 5">
    <name type="scientific">Aplosporella prunicola CBS 121167</name>
    <dbReference type="NCBI Taxonomy" id="1176127"/>
    <lineage>
        <taxon>Eukaryota</taxon>
        <taxon>Fungi</taxon>
        <taxon>Dikarya</taxon>
        <taxon>Ascomycota</taxon>
        <taxon>Pezizomycotina</taxon>
        <taxon>Dothideomycetes</taxon>
        <taxon>Dothideomycetes incertae sedis</taxon>
        <taxon>Botryosphaeriales</taxon>
        <taxon>Aplosporellaceae</taxon>
        <taxon>Aplosporella</taxon>
    </lineage>
</organism>
<name>A0A6A6B384_9PEZI</name>
<evidence type="ECO:0000313" key="4">
    <source>
        <dbReference type="EMBL" id="KAF2137447.1"/>
    </source>
</evidence>